<dbReference type="AlphaFoldDB" id="A0A917KBT3"/>
<comment type="caution">
    <text evidence="2">The sequence shown here is derived from an EMBL/GenBank/DDBJ whole genome shotgun (WGS) entry which is preliminary data.</text>
</comment>
<reference evidence="2" key="1">
    <citation type="journal article" date="2014" name="Int. J. Syst. Evol. Microbiol.">
        <title>Complete genome sequence of Corynebacterium casei LMG S-19264T (=DSM 44701T), isolated from a smear-ripened cheese.</title>
        <authorList>
            <consortium name="US DOE Joint Genome Institute (JGI-PGF)"/>
            <person name="Walter F."/>
            <person name="Albersmeier A."/>
            <person name="Kalinowski J."/>
            <person name="Ruckert C."/>
        </authorList>
    </citation>
    <scope>NUCLEOTIDE SEQUENCE</scope>
    <source>
        <strain evidence="2">CGMCC 1.3617</strain>
    </source>
</reference>
<protein>
    <submittedName>
        <fullName evidence="2">Uncharacterized protein</fullName>
    </submittedName>
</protein>
<sequence>MPRPTKQNDAATPRLGASDIEGLPQGRHPVHDRAVPGLHVEVKRSAVLHLVGLIDGDQQEQRAMRAAAKMQDQRDVDFRHLPRPEPAPLSTPAGANAQQRAAFYLAVNELKARCRAASKVSRGWTAATFAGKAPPGCSPLVMRIDAKHARIAIDLRGRLRLVDGAKAGPVVSISEAAAIAAGR</sequence>
<organism evidence="2 3">
    <name type="scientific">Neoroseomonas lacus</name>
    <dbReference type="NCBI Taxonomy" id="287609"/>
    <lineage>
        <taxon>Bacteria</taxon>
        <taxon>Pseudomonadati</taxon>
        <taxon>Pseudomonadota</taxon>
        <taxon>Alphaproteobacteria</taxon>
        <taxon>Acetobacterales</taxon>
        <taxon>Acetobacteraceae</taxon>
        <taxon>Neoroseomonas</taxon>
    </lineage>
</organism>
<dbReference type="EMBL" id="BMKW01000002">
    <property type="protein sequence ID" value="GGJ06819.1"/>
    <property type="molecule type" value="Genomic_DNA"/>
</dbReference>
<feature type="compositionally biased region" description="Polar residues" evidence="1">
    <location>
        <begin position="1"/>
        <end position="10"/>
    </location>
</feature>
<reference evidence="2" key="2">
    <citation type="submission" date="2020-09" db="EMBL/GenBank/DDBJ databases">
        <authorList>
            <person name="Sun Q."/>
            <person name="Zhou Y."/>
        </authorList>
    </citation>
    <scope>NUCLEOTIDE SEQUENCE</scope>
    <source>
        <strain evidence="2">CGMCC 1.3617</strain>
    </source>
</reference>
<gene>
    <name evidence="2" type="ORF">GCM10011320_12200</name>
</gene>
<evidence type="ECO:0000313" key="3">
    <source>
        <dbReference type="Proteomes" id="UP000661507"/>
    </source>
</evidence>
<name>A0A917KBT3_9PROT</name>
<dbReference type="Proteomes" id="UP000661507">
    <property type="component" value="Unassembled WGS sequence"/>
</dbReference>
<evidence type="ECO:0000256" key="1">
    <source>
        <dbReference type="SAM" id="MobiDB-lite"/>
    </source>
</evidence>
<keyword evidence="3" id="KW-1185">Reference proteome</keyword>
<proteinExistence type="predicted"/>
<accession>A0A917KBT3</accession>
<evidence type="ECO:0000313" key="2">
    <source>
        <dbReference type="EMBL" id="GGJ06819.1"/>
    </source>
</evidence>
<feature type="region of interest" description="Disordered" evidence="1">
    <location>
        <begin position="1"/>
        <end position="31"/>
    </location>
</feature>